<dbReference type="Gene3D" id="3.90.1010.10">
    <property type="match status" value="1"/>
</dbReference>
<dbReference type="InterPro" id="IPR002871">
    <property type="entry name" value="NIF_FeS_clus_asmbl_NifU_N"/>
</dbReference>
<gene>
    <name evidence="2" type="ORF">MNB_SV-15-83</name>
</gene>
<dbReference type="EMBL" id="FRYL01000012">
    <property type="protein sequence ID" value="SHO80564.1"/>
    <property type="molecule type" value="Genomic_DNA"/>
</dbReference>
<organism evidence="2">
    <name type="scientific">hydrothermal vent metagenome</name>
    <dbReference type="NCBI Taxonomy" id="652676"/>
    <lineage>
        <taxon>unclassified sequences</taxon>
        <taxon>metagenomes</taxon>
        <taxon>ecological metagenomes</taxon>
    </lineage>
</organism>
<feature type="domain" description="NIF system FeS cluster assembly NifU N-terminal" evidence="1">
    <location>
        <begin position="4"/>
        <end position="119"/>
    </location>
</feature>
<reference evidence="2" key="1">
    <citation type="submission" date="2016-10" db="EMBL/GenBank/DDBJ databases">
        <authorList>
            <person name="de Groot N.N."/>
        </authorList>
    </citation>
    <scope>NUCLEOTIDE SEQUENCE</scope>
</reference>
<dbReference type="Pfam" id="PF01592">
    <property type="entry name" value="NifU_N"/>
    <property type="match status" value="1"/>
</dbReference>
<accession>A0A1W1EI79</accession>
<dbReference type="SUPFAM" id="SSF82649">
    <property type="entry name" value="SufE/NifU"/>
    <property type="match status" value="1"/>
</dbReference>
<proteinExistence type="predicted"/>
<evidence type="ECO:0000313" key="2">
    <source>
        <dbReference type="EMBL" id="SHO80564.1"/>
    </source>
</evidence>
<evidence type="ECO:0000259" key="1">
    <source>
        <dbReference type="Pfam" id="PF01592"/>
    </source>
</evidence>
<dbReference type="PANTHER" id="PTHR10093">
    <property type="entry name" value="IRON-SULFUR CLUSTER ASSEMBLY ENZYME NIFU HOMOLOG"/>
    <property type="match status" value="1"/>
</dbReference>
<dbReference type="CDD" id="cd06664">
    <property type="entry name" value="IscU_like"/>
    <property type="match status" value="1"/>
</dbReference>
<dbReference type="GO" id="GO:0005506">
    <property type="term" value="F:iron ion binding"/>
    <property type="evidence" value="ECO:0007669"/>
    <property type="project" value="InterPro"/>
</dbReference>
<dbReference type="GO" id="GO:0016226">
    <property type="term" value="P:iron-sulfur cluster assembly"/>
    <property type="evidence" value="ECO:0007669"/>
    <property type="project" value="InterPro"/>
</dbReference>
<sequence length="143" mass="16123">MEMAEILKHMMEPRNYGIIEDRDCEGLGENPQNGEKVVLYAKIEDERIVDIKFQAIGCTSTIVAGSIFTDSVKGELINEADILADKILDMLKDKPSEEAACSEMVVMAYKSMYQNYKDRLSDKNAPVISQSISYSCQIEEEKK</sequence>
<name>A0A1W1EI79_9ZZZZ</name>
<protein>
    <submittedName>
        <fullName evidence="2">Iron-sulfur cluster assembly scaffold protein IscU/NifU-like</fullName>
    </submittedName>
</protein>
<dbReference type="GO" id="GO:0051536">
    <property type="term" value="F:iron-sulfur cluster binding"/>
    <property type="evidence" value="ECO:0007669"/>
    <property type="project" value="InterPro"/>
</dbReference>
<dbReference type="AlphaFoldDB" id="A0A1W1EI79"/>